<keyword evidence="5" id="KW-1185">Reference proteome</keyword>
<dbReference type="EMBL" id="JAOPHQ010002173">
    <property type="protein sequence ID" value="KAK0148041.1"/>
    <property type="molecule type" value="Genomic_DNA"/>
</dbReference>
<dbReference type="Pfam" id="PF13359">
    <property type="entry name" value="DDE_Tnp_4"/>
    <property type="match status" value="1"/>
</dbReference>
<feature type="domain" description="DDE Tnp4" evidence="3">
    <location>
        <begin position="84"/>
        <end position="148"/>
    </location>
</feature>
<evidence type="ECO:0000256" key="1">
    <source>
        <dbReference type="ARBA" id="ARBA00001968"/>
    </source>
</evidence>
<comment type="caution">
    <text evidence="4">The sequence shown here is derived from an EMBL/GenBank/DDBJ whole genome shotgun (WGS) entry which is preliminary data.</text>
</comment>
<proteinExistence type="predicted"/>
<evidence type="ECO:0000313" key="4">
    <source>
        <dbReference type="EMBL" id="KAK0148041.1"/>
    </source>
</evidence>
<accession>A0AA47P2D3</accession>
<dbReference type="GO" id="GO:0046872">
    <property type="term" value="F:metal ion binding"/>
    <property type="evidence" value="ECO:0007669"/>
    <property type="project" value="UniProtKB-KW"/>
</dbReference>
<evidence type="ECO:0000313" key="5">
    <source>
        <dbReference type="Proteomes" id="UP001174136"/>
    </source>
</evidence>
<dbReference type="AlphaFoldDB" id="A0AA47P2D3"/>
<sequence length="151" mass="16883">MLSHPSRYCVLHCVSLQMEVFLYNVGDAEPLSKATVCRAVEKSVPRPETAFTIAFVVFAGQKPVRAIKEEFHRTAGFPSVIGCIDGTHIPITAPSHNEEYVNRKSIHIIHVQIIRDAAYIISNAEAKWPGSVHDARIYRESNLSKRLQLSS</sequence>
<dbReference type="Proteomes" id="UP001174136">
    <property type="component" value="Unassembled WGS sequence"/>
</dbReference>
<keyword evidence="2" id="KW-0479">Metal-binding</keyword>
<comment type="cofactor">
    <cofactor evidence="1">
        <name>a divalent metal cation</name>
        <dbReference type="ChEBI" id="CHEBI:60240"/>
    </cofactor>
</comment>
<name>A0AA47P2D3_MERPO</name>
<organism evidence="4 5">
    <name type="scientific">Merluccius polli</name>
    <name type="common">Benguela hake</name>
    <name type="synonym">Merluccius cadenati</name>
    <dbReference type="NCBI Taxonomy" id="89951"/>
    <lineage>
        <taxon>Eukaryota</taxon>
        <taxon>Metazoa</taxon>
        <taxon>Chordata</taxon>
        <taxon>Craniata</taxon>
        <taxon>Vertebrata</taxon>
        <taxon>Euteleostomi</taxon>
        <taxon>Actinopterygii</taxon>
        <taxon>Neopterygii</taxon>
        <taxon>Teleostei</taxon>
        <taxon>Neoteleostei</taxon>
        <taxon>Acanthomorphata</taxon>
        <taxon>Zeiogadaria</taxon>
        <taxon>Gadariae</taxon>
        <taxon>Gadiformes</taxon>
        <taxon>Gadoidei</taxon>
        <taxon>Merlucciidae</taxon>
        <taxon>Merluccius</taxon>
    </lineage>
</organism>
<dbReference type="InterPro" id="IPR027806">
    <property type="entry name" value="HARBI1_dom"/>
</dbReference>
<gene>
    <name evidence="4" type="primary">harbi1_23</name>
    <name evidence="4" type="ORF">N1851_012255</name>
</gene>
<evidence type="ECO:0000256" key="2">
    <source>
        <dbReference type="ARBA" id="ARBA00022723"/>
    </source>
</evidence>
<reference evidence="4" key="1">
    <citation type="journal article" date="2023" name="Front. Mar. Sci.">
        <title>A new Merluccius polli reference genome to investigate the effects of global change in West African waters.</title>
        <authorList>
            <person name="Mateo J.L."/>
            <person name="Blanco-Fernandez C."/>
            <person name="Garcia-Vazquez E."/>
            <person name="Machado-Schiaffino G."/>
        </authorList>
    </citation>
    <scope>NUCLEOTIDE SEQUENCE</scope>
    <source>
        <strain evidence="4">C29</strain>
        <tissue evidence="4">Fin</tissue>
    </source>
</reference>
<evidence type="ECO:0000259" key="3">
    <source>
        <dbReference type="Pfam" id="PF13359"/>
    </source>
</evidence>
<protein>
    <submittedName>
        <fullName evidence="4">Nuclease HARBI1</fullName>
    </submittedName>
</protein>